<dbReference type="InterPro" id="IPR029044">
    <property type="entry name" value="Nucleotide-diphossugar_trans"/>
</dbReference>
<reference evidence="2 3" key="1">
    <citation type="journal article" date="2023" name="Arcadia Sci">
        <title>De novo assembly of a long-read Amblyomma americanum tick genome.</title>
        <authorList>
            <person name="Chou S."/>
            <person name="Poskanzer K.E."/>
            <person name="Rollins M."/>
            <person name="Thuy-Boun P.S."/>
        </authorList>
    </citation>
    <scope>NUCLEOTIDE SEQUENCE [LARGE SCALE GENOMIC DNA]</scope>
    <source>
        <strain evidence="2">F_SG_1</strain>
        <tissue evidence="2">Salivary glands</tissue>
    </source>
</reference>
<evidence type="ECO:0000313" key="3">
    <source>
        <dbReference type="Proteomes" id="UP001321473"/>
    </source>
</evidence>
<protein>
    <submittedName>
        <fullName evidence="2">Uncharacterized protein</fullName>
    </submittedName>
</protein>
<dbReference type="EMBL" id="JARKHS020025216">
    <property type="protein sequence ID" value="KAK8767663.1"/>
    <property type="molecule type" value="Genomic_DNA"/>
</dbReference>
<proteinExistence type="predicted"/>
<name>A0AAQ4DYX3_AMBAM</name>
<dbReference type="Gene3D" id="3.90.550.10">
    <property type="entry name" value="Spore Coat Polysaccharide Biosynthesis Protein SpsA, Chain A"/>
    <property type="match status" value="1"/>
</dbReference>
<dbReference type="SUPFAM" id="SSF53448">
    <property type="entry name" value="Nucleotide-diphospho-sugar transferases"/>
    <property type="match status" value="1"/>
</dbReference>
<keyword evidence="1" id="KW-1133">Transmembrane helix</keyword>
<accession>A0AAQ4DYX3</accession>
<sequence length="78" mass="8914">MEMCYPRTPEATPEHQRSWVTLATGDTYAFGALVLGYSLRDARTRHQLTVLVTRDVGPVMRHLLAQVFDDIQQVTLLR</sequence>
<keyword evidence="3" id="KW-1185">Reference proteome</keyword>
<keyword evidence="1" id="KW-0472">Membrane</keyword>
<organism evidence="2 3">
    <name type="scientific">Amblyomma americanum</name>
    <name type="common">Lone star tick</name>
    <dbReference type="NCBI Taxonomy" id="6943"/>
    <lineage>
        <taxon>Eukaryota</taxon>
        <taxon>Metazoa</taxon>
        <taxon>Ecdysozoa</taxon>
        <taxon>Arthropoda</taxon>
        <taxon>Chelicerata</taxon>
        <taxon>Arachnida</taxon>
        <taxon>Acari</taxon>
        <taxon>Parasitiformes</taxon>
        <taxon>Ixodida</taxon>
        <taxon>Ixodoidea</taxon>
        <taxon>Ixodidae</taxon>
        <taxon>Amblyomminae</taxon>
        <taxon>Amblyomma</taxon>
    </lineage>
</organism>
<comment type="caution">
    <text evidence="2">The sequence shown here is derived from an EMBL/GenBank/DDBJ whole genome shotgun (WGS) entry which is preliminary data.</text>
</comment>
<dbReference type="Proteomes" id="UP001321473">
    <property type="component" value="Unassembled WGS sequence"/>
</dbReference>
<feature type="transmembrane region" description="Helical" evidence="1">
    <location>
        <begin position="20"/>
        <end position="39"/>
    </location>
</feature>
<evidence type="ECO:0000313" key="2">
    <source>
        <dbReference type="EMBL" id="KAK8767663.1"/>
    </source>
</evidence>
<dbReference type="AlphaFoldDB" id="A0AAQ4DYX3"/>
<evidence type="ECO:0000256" key="1">
    <source>
        <dbReference type="SAM" id="Phobius"/>
    </source>
</evidence>
<gene>
    <name evidence="2" type="ORF">V5799_005556</name>
</gene>
<keyword evidence="1" id="KW-0812">Transmembrane</keyword>